<sequence length="178" mass="20412">MERPDIYRIGSWRWIITSLIFTIIFGYFIFGPYGTKINNAIGEAVIDSKFLLSENYISDYVDKVNEVDAKSFVYLHVLDSFFALSYSFLLWSISVRIFLERIQMSNEFLTVFSLFGGLFDLVENIMIIGLIYFKKSVFDSFSKVLIFVTPGKFVLLGATIVILLVGLIVSFFKHGTEV</sequence>
<reference evidence="2 3" key="1">
    <citation type="submission" date="2014-08" db="EMBL/GenBank/DDBJ databases">
        <title>Fervidobacterium pennivorans DYC genome.</title>
        <authorList>
            <person name="Wushke S."/>
        </authorList>
    </citation>
    <scope>NUCLEOTIDE SEQUENCE [LARGE SCALE GENOMIC DNA]</scope>
    <source>
        <strain evidence="2 3">DYC</strain>
    </source>
</reference>
<keyword evidence="1" id="KW-0812">Transmembrane</keyword>
<dbReference type="OrthoDB" id="47771at2"/>
<feature type="transmembrane region" description="Helical" evidence="1">
    <location>
        <begin position="111"/>
        <end position="133"/>
    </location>
</feature>
<evidence type="ECO:0000256" key="1">
    <source>
        <dbReference type="SAM" id="Phobius"/>
    </source>
</evidence>
<feature type="transmembrane region" description="Helical" evidence="1">
    <location>
        <begin position="153"/>
        <end position="172"/>
    </location>
</feature>
<keyword evidence="1" id="KW-0472">Membrane</keyword>
<accession>A0A172T3F3</accession>
<protein>
    <submittedName>
        <fullName evidence="2">Uncharacterized protein</fullName>
    </submittedName>
</protein>
<gene>
    <name evidence="2" type="ORF">JM64_05940</name>
</gene>
<dbReference type="EMBL" id="CP011393">
    <property type="protein sequence ID" value="ANE41549.1"/>
    <property type="molecule type" value="Genomic_DNA"/>
</dbReference>
<feature type="transmembrane region" description="Helical" evidence="1">
    <location>
        <begin position="12"/>
        <end position="30"/>
    </location>
</feature>
<dbReference type="KEGG" id="fng:JM64_05940"/>
<organism evidence="2 3">
    <name type="scientific">Fervidobacterium pennivorans</name>
    <dbReference type="NCBI Taxonomy" id="93466"/>
    <lineage>
        <taxon>Bacteria</taxon>
        <taxon>Thermotogati</taxon>
        <taxon>Thermotogota</taxon>
        <taxon>Thermotogae</taxon>
        <taxon>Thermotogales</taxon>
        <taxon>Fervidobacteriaceae</taxon>
        <taxon>Fervidobacterium</taxon>
    </lineage>
</organism>
<name>A0A172T3F3_FERPE</name>
<feature type="transmembrane region" description="Helical" evidence="1">
    <location>
        <begin position="81"/>
        <end position="99"/>
    </location>
</feature>
<dbReference type="Proteomes" id="UP000077096">
    <property type="component" value="Chromosome"/>
</dbReference>
<dbReference type="PATRIC" id="fig|93466.3.peg.1265"/>
<dbReference type="AlphaFoldDB" id="A0A172T3F3"/>
<evidence type="ECO:0000313" key="2">
    <source>
        <dbReference type="EMBL" id="ANE41549.1"/>
    </source>
</evidence>
<proteinExistence type="predicted"/>
<keyword evidence="1" id="KW-1133">Transmembrane helix</keyword>
<evidence type="ECO:0000313" key="3">
    <source>
        <dbReference type="Proteomes" id="UP000077096"/>
    </source>
</evidence>